<evidence type="ECO:0000256" key="1">
    <source>
        <dbReference type="ARBA" id="ARBA00004604"/>
    </source>
</evidence>
<name>A0AAJ6YTK2_9HYME</name>
<dbReference type="PANTHER" id="PTHR21738">
    <property type="entry name" value="RIBOSOMAL RNA PROCESSING PROTEIN 36 HOMOLOG"/>
    <property type="match status" value="1"/>
</dbReference>
<dbReference type="GO" id="GO:0005730">
    <property type="term" value="C:nucleolus"/>
    <property type="evidence" value="ECO:0007669"/>
    <property type="project" value="UniProtKB-SubCell"/>
</dbReference>
<feature type="coiled-coil region" evidence="7">
    <location>
        <begin position="114"/>
        <end position="204"/>
    </location>
</feature>
<dbReference type="RefSeq" id="XP_011504017.1">
    <property type="nucleotide sequence ID" value="XM_011505715.1"/>
</dbReference>
<dbReference type="Pfam" id="PF06102">
    <property type="entry name" value="RRP36"/>
    <property type="match status" value="1"/>
</dbReference>
<evidence type="ECO:0000256" key="7">
    <source>
        <dbReference type="SAM" id="Coils"/>
    </source>
</evidence>
<evidence type="ECO:0000256" key="5">
    <source>
        <dbReference type="ARBA" id="ARBA00023242"/>
    </source>
</evidence>
<evidence type="ECO:0000313" key="8">
    <source>
        <dbReference type="Proteomes" id="UP000695007"/>
    </source>
</evidence>
<keyword evidence="3 6" id="KW-0690">Ribosome biogenesis</keyword>
<dbReference type="GO" id="GO:0000462">
    <property type="term" value="P:maturation of SSU-rRNA from tricistronic rRNA transcript (SSU-rRNA, 5.8S rRNA, LSU-rRNA)"/>
    <property type="evidence" value="ECO:0007669"/>
    <property type="project" value="TreeGrafter"/>
</dbReference>
<comment type="subunit">
    <text evidence="6">Associates with 90S and pre-40S pre-ribosomal particles.</text>
</comment>
<evidence type="ECO:0000256" key="3">
    <source>
        <dbReference type="ARBA" id="ARBA00022517"/>
    </source>
</evidence>
<organism evidence="8 9">
    <name type="scientific">Ceratosolen solmsi marchali</name>
    <dbReference type="NCBI Taxonomy" id="326594"/>
    <lineage>
        <taxon>Eukaryota</taxon>
        <taxon>Metazoa</taxon>
        <taxon>Ecdysozoa</taxon>
        <taxon>Arthropoda</taxon>
        <taxon>Hexapoda</taxon>
        <taxon>Insecta</taxon>
        <taxon>Pterygota</taxon>
        <taxon>Neoptera</taxon>
        <taxon>Endopterygota</taxon>
        <taxon>Hymenoptera</taxon>
        <taxon>Apocrita</taxon>
        <taxon>Proctotrupomorpha</taxon>
        <taxon>Chalcidoidea</taxon>
        <taxon>Agaonidae</taxon>
        <taxon>Agaoninae</taxon>
        <taxon>Ceratosolen</taxon>
    </lineage>
</organism>
<evidence type="ECO:0000256" key="6">
    <source>
        <dbReference type="RuleBase" id="RU368027"/>
    </source>
</evidence>
<keyword evidence="5 6" id="KW-0539">Nucleus</keyword>
<gene>
    <name evidence="9" type="primary">LOC105367085</name>
</gene>
<comment type="function">
    <text evidence="6">Component of the 90S pre-ribosome involved in the maturation of rRNAs. Required for early cleavages of the pre-RNAs in the 40S ribosomal subunit maturation pathway.</text>
</comment>
<keyword evidence="7" id="KW-0175">Coiled coil</keyword>
<accession>A0AAJ6YTK2</accession>
<sequence length="236" mass="28484">MNDNETDILLDKDKDQKEIRKELSEMSFENLHELKEKLGIKVYNTAIFGLKNVRTIKFKRENKNRPREETSKKQVSRFREVIPVKKRMIRDPRFDSLCGQFNPKAFKNSYSFLTEVRENDLKNLKRELEIEKDDKQIKKIEYLIQRLQNQLTEENKQVEREQKVKEENQEIVSAIKTGRKPNFKKKSNKRIMNLTCQYEELKKTGKLKKYIERLRKKKIKKDTDNVQLDNPDLEYI</sequence>
<dbReference type="PANTHER" id="PTHR21738:SF0">
    <property type="entry name" value="RIBOSOMAL RNA PROCESSING PROTEIN 36 HOMOLOG"/>
    <property type="match status" value="1"/>
</dbReference>
<dbReference type="GeneID" id="105367085"/>
<keyword evidence="8" id="KW-1185">Reference proteome</keyword>
<evidence type="ECO:0000256" key="4">
    <source>
        <dbReference type="ARBA" id="ARBA00022552"/>
    </source>
</evidence>
<comment type="similarity">
    <text evidence="2 6">Belongs to the RRP36 family.</text>
</comment>
<keyword evidence="4 6" id="KW-0698">rRNA processing</keyword>
<evidence type="ECO:0000313" key="9">
    <source>
        <dbReference type="RefSeq" id="XP_011504017.1"/>
    </source>
</evidence>
<comment type="subcellular location">
    <subcellularLocation>
        <location evidence="1 6">Nucleus</location>
        <location evidence="1 6">Nucleolus</location>
    </subcellularLocation>
</comment>
<dbReference type="Proteomes" id="UP000695007">
    <property type="component" value="Unplaced"/>
</dbReference>
<proteinExistence type="inferred from homology"/>
<protein>
    <recommendedName>
        <fullName evidence="6">rRNA biogenesis protein RRP36</fullName>
    </recommendedName>
</protein>
<dbReference type="GO" id="GO:0030686">
    <property type="term" value="C:90S preribosome"/>
    <property type="evidence" value="ECO:0007669"/>
    <property type="project" value="TreeGrafter"/>
</dbReference>
<evidence type="ECO:0000256" key="2">
    <source>
        <dbReference type="ARBA" id="ARBA00009418"/>
    </source>
</evidence>
<dbReference type="InterPro" id="IPR009292">
    <property type="entry name" value="RRP36"/>
</dbReference>
<dbReference type="KEGG" id="csol:105367085"/>
<dbReference type="AlphaFoldDB" id="A0AAJ6YTK2"/>
<reference evidence="9" key="1">
    <citation type="submission" date="2025-08" db="UniProtKB">
        <authorList>
            <consortium name="RefSeq"/>
        </authorList>
    </citation>
    <scope>IDENTIFICATION</scope>
</reference>
<keyword evidence="6" id="KW-0687">Ribonucleoprotein</keyword>